<dbReference type="InterPro" id="IPR036322">
    <property type="entry name" value="WD40_repeat_dom_sf"/>
</dbReference>
<dbReference type="GO" id="GO:0005680">
    <property type="term" value="C:anaphase-promoting complex"/>
    <property type="evidence" value="ECO:0007669"/>
    <property type="project" value="InterPro"/>
</dbReference>
<dbReference type="InterPro" id="IPR024977">
    <property type="entry name" value="Apc4-like_WD40_dom"/>
</dbReference>
<dbReference type="EMBL" id="LR782896">
    <property type="protein sequence ID" value="CAB3221509.1"/>
    <property type="molecule type" value="mRNA"/>
</dbReference>
<dbReference type="InterPro" id="IPR024789">
    <property type="entry name" value="APC4"/>
</dbReference>
<keyword evidence="3" id="KW-0498">Mitosis</keyword>
<keyword evidence="2" id="KW-0132">Cell division</keyword>
<reference evidence="8" key="1">
    <citation type="submission" date="2020-04" db="EMBL/GenBank/DDBJ databases">
        <authorList>
            <person name="Neveu A P."/>
        </authorList>
    </citation>
    <scope>NUCLEOTIDE SEQUENCE</scope>
    <source>
        <tissue evidence="8">Whole embryo</tissue>
    </source>
</reference>
<dbReference type="Gene3D" id="2.130.10.10">
    <property type="entry name" value="YVTN repeat-like/Quinoprotein amine dehydrogenase"/>
    <property type="match status" value="1"/>
</dbReference>
<dbReference type="AlphaFoldDB" id="A0A6F9D6Z8"/>
<evidence type="ECO:0000256" key="3">
    <source>
        <dbReference type="ARBA" id="ARBA00022776"/>
    </source>
</evidence>
<dbReference type="GO" id="GO:0051301">
    <property type="term" value="P:cell division"/>
    <property type="evidence" value="ECO:0007669"/>
    <property type="project" value="UniProtKB-KW"/>
</dbReference>
<dbReference type="Pfam" id="PF12896">
    <property type="entry name" value="ANAPC4"/>
    <property type="match status" value="1"/>
</dbReference>
<organism evidence="8">
    <name type="scientific">Phallusia mammillata</name>
    <dbReference type="NCBI Taxonomy" id="59560"/>
    <lineage>
        <taxon>Eukaryota</taxon>
        <taxon>Metazoa</taxon>
        <taxon>Chordata</taxon>
        <taxon>Tunicata</taxon>
        <taxon>Ascidiacea</taxon>
        <taxon>Phlebobranchia</taxon>
        <taxon>Ascidiidae</taxon>
        <taxon>Phallusia</taxon>
    </lineage>
</organism>
<dbReference type="SUPFAM" id="SSF50978">
    <property type="entry name" value="WD40 repeat-like"/>
    <property type="match status" value="1"/>
</dbReference>
<protein>
    <recommendedName>
        <fullName evidence="1">Anaphase-promoting complex subunit 4</fullName>
    </recommendedName>
</protein>
<evidence type="ECO:0000256" key="1">
    <source>
        <dbReference type="ARBA" id="ARBA00016067"/>
    </source>
</evidence>
<gene>
    <name evidence="8" type="primary">Anapc4</name>
</gene>
<dbReference type="GO" id="GO:0031145">
    <property type="term" value="P:anaphase-promoting complex-dependent catabolic process"/>
    <property type="evidence" value="ECO:0007669"/>
    <property type="project" value="InterPro"/>
</dbReference>
<evidence type="ECO:0000259" key="7">
    <source>
        <dbReference type="Pfam" id="PF12896"/>
    </source>
</evidence>
<evidence type="ECO:0000313" key="8">
    <source>
        <dbReference type="EMBL" id="CAB3221509.1"/>
    </source>
</evidence>
<feature type="domain" description="Anaphase-promoting complex subunit 4-like WD40" evidence="6">
    <location>
        <begin position="22"/>
        <end position="106"/>
    </location>
</feature>
<dbReference type="InterPro" id="IPR015943">
    <property type="entry name" value="WD40/YVTN_repeat-like_dom_sf"/>
</dbReference>
<accession>A0A6F9D6Z8</accession>
<dbReference type="InterPro" id="IPR024790">
    <property type="entry name" value="APC4_long_dom"/>
</dbReference>
<keyword evidence="5" id="KW-0131">Cell cycle</keyword>
<proteinExistence type="evidence at transcript level"/>
<feature type="domain" description="Anaphase-promoting complex subunit 4 long" evidence="7">
    <location>
        <begin position="244"/>
        <end position="426"/>
    </location>
</feature>
<name>A0A6F9D6Z8_9ASCI</name>
<sequence>MSEECSFLLVGERNLKCEVQLMSWSPKRDLIAMTTSTGEVVLHRLSSIEKVWSLPAPGKDALINDICWRPDGGVISVAYNTKENGIAFVGMEKAQVFWTVNSEQFSLKSSQHSIQWFESQEINDLEFERRMASLTFKDYLAQLPQLASKDVKIIDAKLIMADLRFNLLMSCDDHSNILGFAYGIFPIFSVHVATILKQPETSILDLCVTPDFHHLITTVQSDKSHQKTCEIIAFDLSRIFEDILLCNEVSQKACHLVSTLSYMDNVLDCMKESCESVIQEMESKLTNYLINKNLSATIGDEFMHMLMWGKPSEVLEELLLRCISEKSIVKLGTLIESSYTSIQQLLTVNFLLASDTIYYHLIEIKGICTPSILGNLKLFNPSELDEIIKHVGSMFLKAVEMQQVIGKNLQSFKAFFHWLYSALLMLKGSVLDKNHQISQLQLEFVADFIMSSFIHEHEQLKLAGKERHFNLNKVDQYLQNSPLITPIKSSENEWYHLVDTTPCLAHNPLIMDRRPNASLRQIFNEVNEKIGKILNKPELNLNLDDVIHRCSMSLPTSQLHTQQWFLPQENSKGYFLTLLSDNKMPCKEMCMTKTDIASRSTTGARFYFTSSFQSGDQVDQSEAYPDKCSIISVSNYNDTLLTCLLATNNNAHYVTQVSIPQLEQLAIAVDFATERTLSMTSLPVCDATSAIAQYCSVDPMTPVSVTSSGTRKVSCLLGADRRYVRAYDMDQVNDDDDVDVSMATNGE</sequence>
<dbReference type="GO" id="GO:0034399">
    <property type="term" value="C:nuclear periphery"/>
    <property type="evidence" value="ECO:0007669"/>
    <property type="project" value="TreeGrafter"/>
</dbReference>
<evidence type="ECO:0000256" key="2">
    <source>
        <dbReference type="ARBA" id="ARBA00022618"/>
    </source>
</evidence>
<evidence type="ECO:0000259" key="6">
    <source>
        <dbReference type="Pfam" id="PF12894"/>
    </source>
</evidence>
<dbReference type="PANTHER" id="PTHR13260:SF0">
    <property type="entry name" value="ANAPHASE-PROMOTING COMPLEX SUBUNIT 4"/>
    <property type="match status" value="1"/>
</dbReference>
<dbReference type="PANTHER" id="PTHR13260">
    <property type="entry name" value="ANAPHASE PROMOTING COMPLEX SUBUNIT 4 APC4"/>
    <property type="match status" value="1"/>
</dbReference>
<evidence type="ECO:0000256" key="5">
    <source>
        <dbReference type="ARBA" id="ARBA00023306"/>
    </source>
</evidence>
<dbReference type="Pfam" id="PF12894">
    <property type="entry name" value="ANAPC4_WD40"/>
    <property type="match status" value="1"/>
</dbReference>
<dbReference type="GO" id="GO:0070979">
    <property type="term" value="P:protein K11-linked ubiquitination"/>
    <property type="evidence" value="ECO:0007669"/>
    <property type="project" value="TreeGrafter"/>
</dbReference>
<keyword evidence="4" id="KW-0833">Ubl conjugation pathway</keyword>
<evidence type="ECO:0000256" key="4">
    <source>
        <dbReference type="ARBA" id="ARBA00022786"/>
    </source>
</evidence>